<accession>A0A437QI23</accession>
<comment type="caution">
    <text evidence="2">The sequence shown here is derived from an EMBL/GenBank/DDBJ whole genome shotgun (WGS) entry which is preliminary data.</text>
</comment>
<evidence type="ECO:0008006" key="4">
    <source>
        <dbReference type="Google" id="ProtNLM"/>
    </source>
</evidence>
<organism evidence="2 3">
    <name type="scientific">Hwanghaeella grinnelliae</name>
    <dbReference type="NCBI Taxonomy" id="2500179"/>
    <lineage>
        <taxon>Bacteria</taxon>
        <taxon>Pseudomonadati</taxon>
        <taxon>Pseudomonadota</taxon>
        <taxon>Alphaproteobacteria</taxon>
        <taxon>Rhodospirillales</taxon>
        <taxon>Rhodospirillaceae</taxon>
        <taxon>Hwanghaeella</taxon>
    </lineage>
</organism>
<dbReference type="AlphaFoldDB" id="A0A437QI23"/>
<keyword evidence="1" id="KW-0812">Transmembrane</keyword>
<reference evidence="3" key="1">
    <citation type="submission" date="2019-01" db="EMBL/GenBank/DDBJ databases">
        <title>Gri0909 isolated from a small marine red alga.</title>
        <authorList>
            <person name="Kim J."/>
            <person name="Jeong S.E."/>
            <person name="Jeon C.O."/>
        </authorList>
    </citation>
    <scope>NUCLEOTIDE SEQUENCE [LARGE SCALE GENOMIC DNA]</scope>
    <source>
        <strain evidence="3">Gri0909</strain>
    </source>
</reference>
<gene>
    <name evidence="2" type="ORF">EOI86_24075</name>
</gene>
<proteinExistence type="predicted"/>
<evidence type="ECO:0000256" key="1">
    <source>
        <dbReference type="SAM" id="Phobius"/>
    </source>
</evidence>
<keyword evidence="3" id="KW-1185">Reference proteome</keyword>
<protein>
    <recommendedName>
        <fullName evidence="4">Fimbrial protein</fullName>
    </recommendedName>
</protein>
<evidence type="ECO:0000313" key="2">
    <source>
        <dbReference type="EMBL" id="RVU34191.1"/>
    </source>
</evidence>
<evidence type="ECO:0000313" key="3">
    <source>
        <dbReference type="Proteomes" id="UP000287447"/>
    </source>
</evidence>
<sequence length="109" mass="11404">MKIVKALVILMGVLIVLGMGLLVYGFVMRVGKAPTTDPAQDSAPLVPLGGSVTGFGDVAVSLDDGEILLDMQTEASRLLLRTKTADGTDIIRVFDLSTGKALGRFVVGK</sequence>
<name>A0A437QI23_9PROT</name>
<keyword evidence="1" id="KW-0472">Membrane</keyword>
<dbReference type="RefSeq" id="WP_127768221.1">
    <property type="nucleotide sequence ID" value="NZ_SADE01000004.1"/>
</dbReference>
<keyword evidence="1" id="KW-1133">Transmembrane helix</keyword>
<dbReference type="EMBL" id="SADE01000004">
    <property type="protein sequence ID" value="RVU34191.1"/>
    <property type="molecule type" value="Genomic_DNA"/>
</dbReference>
<dbReference type="Proteomes" id="UP000287447">
    <property type="component" value="Unassembled WGS sequence"/>
</dbReference>
<feature type="transmembrane region" description="Helical" evidence="1">
    <location>
        <begin position="6"/>
        <end position="27"/>
    </location>
</feature>